<protein>
    <submittedName>
        <fullName evidence="3">Uncharacterized protein</fullName>
    </submittedName>
</protein>
<dbReference type="AlphaFoldDB" id="A0A951PCM3"/>
<gene>
    <name evidence="3" type="ORF">KME07_14380</name>
</gene>
<sequence length="79" mass="8744">MKRLPLARRWARMTLLSWISLLTLSQLLISSPSLAQRTERCNPNDPETCRGGGDDGQKDDQDDGKDDGQQTQGGSGRSR</sequence>
<keyword evidence="2" id="KW-0732">Signal</keyword>
<name>A0A951PCM3_9CYAN</name>
<dbReference type="Proteomes" id="UP000707356">
    <property type="component" value="Unassembled WGS sequence"/>
</dbReference>
<evidence type="ECO:0000256" key="1">
    <source>
        <dbReference type="SAM" id="MobiDB-lite"/>
    </source>
</evidence>
<reference evidence="3" key="1">
    <citation type="submission" date="2021-05" db="EMBL/GenBank/DDBJ databases">
        <authorList>
            <person name="Pietrasiak N."/>
            <person name="Ward R."/>
            <person name="Stajich J.E."/>
            <person name="Kurbessoian T."/>
        </authorList>
    </citation>
    <scope>NUCLEOTIDE SEQUENCE</scope>
    <source>
        <strain evidence="3">GSE-TBD4-15B</strain>
    </source>
</reference>
<feature type="chain" id="PRO_5037925712" evidence="2">
    <location>
        <begin position="36"/>
        <end position="79"/>
    </location>
</feature>
<reference evidence="3" key="2">
    <citation type="journal article" date="2022" name="Microbiol. Resour. Announc.">
        <title>Metagenome Sequencing to Explore Phylogenomics of Terrestrial Cyanobacteria.</title>
        <authorList>
            <person name="Ward R.D."/>
            <person name="Stajich J.E."/>
            <person name="Johansen J.R."/>
            <person name="Huntemann M."/>
            <person name="Clum A."/>
            <person name="Foster B."/>
            <person name="Foster B."/>
            <person name="Roux S."/>
            <person name="Palaniappan K."/>
            <person name="Varghese N."/>
            <person name="Mukherjee S."/>
            <person name="Reddy T.B.K."/>
            <person name="Daum C."/>
            <person name="Copeland A."/>
            <person name="Chen I.A."/>
            <person name="Ivanova N.N."/>
            <person name="Kyrpides N.C."/>
            <person name="Shapiro N."/>
            <person name="Eloe-Fadrosh E.A."/>
            <person name="Pietrasiak N."/>
        </authorList>
    </citation>
    <scope>NUCLEOTIDE SEQUENCE</scope>
    <source>
        <strain evidence="3">GSE-TBD4-15B</strain>
    </source>
</reference>
<feature type="region of interest" description="Disordered" evidence="1">
    <location>
        <begin position="33"/>
        <end position="79"/>
    </location>
</feature>
<evidence type="ECO:0000313" key="4">
    <source>
        <dbReference type="Proteomes" id="UP000707356"/>
    </source>
</evidence>
<accession>A0A951PCM3</accession>
<feature type="signal peptide" evidence="2">
    <location>
        <begin position="1"/>
        <end position="35"/>
    </location>
</feature>
<organism evidence="3 4">
    <name type="scientific">Pegethrix bostrychoides GSE-TBD4-15B</name>
    <dbReference type="NCBI Taxonomy" id="2839662"/>
    <lineage>
        <taxon>Bacteria</taxon>
        <taxon>Bacillati</taxon>
        <taxon>Cyanobacteriota</taxon>
        <taxon>Cyanophyceae</taxon>
        <taxon>Oculatellales</taxon>
        <taxon>Oculatellaceae</taxon>
        <taxon>Pegethrix</taxon>
    </lineage>
</organism>
<evidence type="ECO:0000313" key="3">
    <source>
        <dbReference type="EMBL" id="MBW4466608.1"/>
    </source>
</evidence>
<evidence type="ECO:0000256" key="2">
    <source>
        <dbReference type="SAM" id="SignalP"/>
    </source>
</evidence>
<comment type="caution">
    <text evidence="3">The sequence shown here is derived from an EMBL/GenBank/DDBJ whole genome shotgun (WGS) entry which is preliminary data.</text>
</comment>
<dbReference type="EMBL" id="JAHHHV010000069">
    <property type="protein sequence ID" value="MBW4466608.1"/>
    <property type="molecule type" value="Genomic_DNA"/>
</dbReference>
<proteinExistence type="predicted"/>